<dbReference type="Proteomes" id="UP000603317">
    <property type="component" value="Unassembled WGS sequence"/>
</dbReference>
<evidence type="ECO:0008006" key="3">
    <source>
        <dbReference type="Google" id="ProtNLM"/>
    </source>
</evidence>
<protein>
    <recommendedName>
        <fullName evidence="3">GNAT family N-acetyltransferase</fullName>
    </recommendedName>
</protein>
<proteinExistence type="predicted"/>
<dbReference type="PANTHER" id="PTHR47017:SF1">
    <property type="entry name" value="ACYL-COA"/>
    <property type="match status" value="1"/>
</dbReference>
<evidence type="ECO:0000313" key="2">
    <source>
        <dbReference type="Proteomes" id="UP000603317"/>
    </source>
</evidence>
<dbReference type="Gene3D" id="3.40.630.30">
    <property type="match status" value="1"/>
</dbReference>
<keyword evidence="2" id="KW-1185">Reference proteome</keyword>
<name>A0ABQ1FFY6_9SPHN</name>
<dbReference type="SUPFAM" id="SSF55729">
    <property type="entry name" value="Acyl-CoA N-acyltransferases (Nat)"/>
    <property type="match status" value="1"/>
</dbReference>
<comment type="caution">
    <text evidence="1">The sequence shown here is derived from an EMBL/GenBank/DDBJ whole genome shotgun (WGS) entry which is preliminary data.</text>
</comment>
<dbReference type="RefSeq" id="WP_188642720.1">
    <property type="nucleotide sequence ID" value="NZ_BMID01000001.1"/>
</dbReference>
<accession>A0ABQ1FFY6</accession>
<dbReference type="EMBL" id="BMID01000001">
    <property type="protein sequence ID" value="GGA10921.1"/>
    <property type="molecule type" value="Genomic_DNA"/>
</dbReference>
<dbReference type="InterPro" id="IPR007434">
    <property type="entry name" value="FemAB-like"/>
</dbReference>
<dbReference type="Pfam" id="PF04339">
    <property type="entry name" value="FemAB_like"/>
    <property type="match status" value="1"/>
</dbReference>
<sequence length="378" mass="42077">MDSADQITFRTAPGVAEFGAPEWDSLAGDNPFVGYAFLAALEQSGSVGKGTGWDPLPIAAESADGTLLGALPSYLKSHSQGEYVFDHHWADAYERAGGRYYPKLQIAAPFTPVNGPRVLAGDPAIGRALLQAAETLCRQNGISSAHATFVAPEQRDLFREAGWMLRHDIQYHWFDRDYGDFEGFLAALSSRKRKNIRKERRQAAQSVKIRRLSGGEITEAHWDAFWMFYQDTGARKWGTPYLTREAFSLIGEALADRIVLVLAEEDGKAVAGALNLMDGEALYGRYWGTLVDRPFLHFEVCYYQAMEEALARGLKRVEAGAQGQHKLLRGYEPVETVSAHWIADPGFRAAVEQFLEAERETVSADRVALAWHMPFRKS</sequence>
<evidence type="ECO:0000313" key="1">
    <source>
        <dbReference type="EMBL" id="GGA10921.1"/>
    </source>
</evidence>
<reference evidence="2" key="1">
    <citation type="journal article" date="2019" name="Int. J. Syst. Evol. Microbiol.">
        <title>The Global Catalogue of Microorganisms (GCM) 10K type strain sequencing project: providing services to taxonomists for standard genome sequencing and annotation.</title>
        <authorList>
            <consortium name="The Broad Institute Genomics Platform"/>
            <consortium name="The Broad Institute Genome Sequencing Center for Infectious Disease"/>
            <person name="Wu L."/>
            <person name="Ma J."/>
        </authorList>
    </citation>
    <scope>NUCLEOTIDE SEQUENCE [LARGE SCALE GENOMIC DNA]</scope>
    <source>
        <strain evidence="2">CGMCC 1.15297</strain>
    </source>
</reference>
<dbReference type="PANTHER" id="PTHR47017">
    <property type="entry name" value="ACYL-COA"/>
    <property type="match status" value="1"/>
</dbReference>
<organism evidence="1 2">
    <name type="scientific">Blastomonas marina</name>
    <dbReference type="NCBI Taxonomy" id="1867408"/>
    <lineage>
        <taxon>Bacteria</taxon>
        <taxon>Pseudomonadati</taxon>
        <taxon>Pseudomonadota</taxon>
        <taxon>Alphaproteobacteria</taxon>
        <taxon>Sphingomonadales</taxon>
        <taxon>Sphingomonadaceae</taxon>
        <taxon>Blastomonas</taxon>
    </lineage>
</organism>
<gene>
    <name evidence="1" type="ORF">GCM10010923_21890</name>
</gene>
<dbReference type="InterPro" id="IPR016181">
    <property type="entry name" value="Acyl_CoA_acyltransferase"/>
</dbReference>